<evidence type="ECO:0000313" key="4">
    <source>
        <dbReference type="Proteomes" id="UP001139054"/>
    </source>
</evidence>
<dbReference type="AlphaFoldDB" id="A0A9X1RLJ4"/>
<proteinExistence type="predicted"/>
<keyword evidence="3" id="KW-1185">Reference proteome</keyword>
<sequence>MATQIVLDHTGDSRYFFDQNDRKGLADAERRFGELTRQGFTAASRTKTGDLNVVRTFDPAADETLFYPRIVGG</sequence>
<evidence type="ECO:0000313" key="3">
    <source>
        <dbReference type="Proteomes" id="UP001139012"/>
    </source>
</evidence>
<dbReference type="Proteomes" id="UP001139054">
    <property type="component" value="Unassembled WGS sequence"/>
</dbReference>
<evidence type="ECO:0000313" key="2">
    <source>
        <dbReference type="EMBL" id="MCG2673409.1"/>
    </source>
</evidence>
<comment type="caution">
    <text evidence="1">The sequence shown here is derived from an EMBL/GenBank/DDBJ whole genome shotgun (WGS) entry which is preliminary data.</text>
</comment>
<gene>
    <name evidence="2" type="ORF">L6637_41895</name>
    <name evidence="1" type="ORF">L6654_38250</name>
</gene>
<accession>A0A9X1RLJ4</accession>
<dbReference type="EMBL" id="JAKLUA010000055">
    <property type="protein sequence ID" value="MCG2673409.1"/>
    <property type="molecule type" value="Genomic_DNA"/>
</dbReference>
<reference evidence="1" key="1">
    <citation type="submission" date="2022-01" db="EMBL/GenBank/DDBJ databases">
        <title>Genome sequnece data of strain Bradyrhizobium sp. nov.</title>
        <authorList>
            <person name="Zhang J."/>
        </authorList>
    </citation>
    <scope>NUCLEOTIDE SEQUENCE</scope>
    <source>
        <strain evidence="2">WYCCWR 12774</strain>
        <strain evidence="1">WYCCWR 13023</strain>
    </source>
</reference>
<organism evidence="1 4">
    <name type="scientific">Bradyrhizobium zhengyangense</name>
    <dbReference type="NCBI Taxonomy" id="2911009"/>
    <lineage>
        <taxon>Bacteria</taxon>
        <taxon>Pseudomonadati</taxon>
        <taxon>Pseudomonadota</taxon>
        <taxon>Alphaproteobacteria</taxon>
        <taxon>Hyphomicrobiales</taxon>
        <taxon>Nitrobacteraceae</taxon>
        <taxon>Bradyrhizobium</taxon>
    </lineage>
</organism>
<protein>
    <submittedName>
        <fullName evidence="1">Uncharacterized protein</fullName>
    </submittedName>
</protein>
<dbReference type="Proteomes" id="UP001139012">
    <property type="component" value="Unassembled WGS sequence"/>
</dbReference>
<name>A0A9X1RLJ4_9BRAD</name>
<evidence type="ECO:0000313" key="1">
    <source>
        <dbReference type="EMBL" id="MCG2632455.1"/>
    </source>
</evidence>
<dbReference type="EMBL" id="JAKLTY010000042">
    <property type="protein sequence ID" value="MCG2632455.1"/>
    <property type="molecule type" value="Genomic_DNA"/>
</dbReference>
<dbReference type="RefSeq" id="WP_237874401.1">
    <property type="nucleotide sequence ID" value="NZ_JAKLTY010000042.1"/>
</dbReference>